<dbReference type="Proteomes" id="UP000057043">
    <property type="component" value="Unassembled WGS sequence"/>
</dbReference>
<dbReference type="PATRIC" id="fig|301375.7.peg.1093"/>
<evidence type="ECO:0000313" key="1">
    <source>
        <dbReference type="EMBL" id="KUK43397.1"/>
    </source>
</evidence>
<dbReference type="Gene3D" id="3.40.50.1440">
    <property type="entry name" value="Tubulin/FtsZ, GTPase domain"/>
    <property type="match status" value="1"/>
</dbReference>
<evidence type="ECO:0008006" key="3">
    <source>
        <dbReference type="Google" id="ProtNLM"/>
    </source>
</evidence>
<evidence type="ECO:0000313" key="2">
    <source>
        <dbReference type="Proteomes" id="UP000057043"/>
    </source>
</evidence>
<dbReference type="InterPro" id="IPR036525">
    <property type="entry name" value="Tubulin/FtsZ_GTPase_sf"/>
</dbReference>
<proteinExistence type="predicted"/>
<dbReference type="EMBL" id="LGFT01000077">
    <property type="protein sequence ID" value="KUK43397.1"/>
    <property type="molecule type" value="Genomic_DNA"/>
</dbReference>
<comment type="caution">
    <text evidence="1">The sequence shown here is derived from an EMBL/GenBank/DDBJ whole genome shotgun (WGS) entry which is preliminary data.</text>
</comment>
<name>A0A101FS80_9EURY</name>
<reference evidence="1 2" key="1">
    <citation type="journal article" date="2015" name="MBio">
        <title>Genome-Resolved Metagenomic Analysis Reveals Roles for Candidate Phyla and Other Microbial Community Members in Biogeochemical Transformations in Oil Reservoirs.</title>
        <authorList>
            <person name="Hu P."/>
            <person name="Tom L."/>
            <person name="Singh A."/>
            <person name="Thomas B.C."/>
            <person name="Baker B.J."/>
            <person name="Piceno Y.M."/>
            <person name="Andersen G.L."/>
            <person name="Banfield J.F."/>
        </authorList>
    </citation>
    <scope>NUCLEOTIDE SEQUENCE [LARGE SCALE GENOMIC DNA]</scope>
    <source>
        <strain evidence="1">57_489</strain>
    </source>
</reference>
<dbReference type="AlphaFoldDB" id="A0A101FS80"/>
<accession>A0A101FS80</accession>
<sequence length="536" mass="60069">MRLCVVGIGGCGFKVAQEFLGNVDLDLSIVSRLTKADYTTMGGIKGIWIESNRQEAVKQNFFKDLNKDPIAYPGFFIPHDKIQPGSPVHKKVSEIYGFDLKKQGYVRAAQYLKSIYEIFENDESIYGVSRETLGSSNPIFESSWKAISQYTTLAGGKCEGILFIISLGGGTGTGFVNPIVKNIRDTGTKDYLVFALGVLTEEQDELSGQQQDLPKRNLGATISIYDLVTKRDGVDGLIIFDNQILCNKFGTEYGTYNAVNSNLYQIMRPLVAGRYYPSDATDGQAVATNLREGTLQPPLLVPCYSSRKRRGSKEADLVNLALDQDGRYMGCDPTMAEKVFVFCRGFFDIGKIETAIREYIPTLDELDARGNKKKNINVWRKLSDDRVHEMLILLRNPFGSPGAYERAGTLEWRLHRVISSAIDYLKYNRGIILEEIQDPEAKEDETVKLTKVTRDALESYFYGENGLLRELDLARIRLEKGERGIFRRPISIFDGGRSPGRESSSLGIDDAGLTDIQRDQIQKMIQEKFDAMGFKA</sequence>
<protein>
    <recommendedName>
        <fullName evidence="3">Tubulin/FtsZ GTPase domain-containing protein</fullName>
    </recommendedName>
</protein>
<gene>
    <name evidence="1" type="ORF">XD72_2228</name>
</gene>
<organism evidence="1 2">
    <name type="scientific">Methanothrix harundinacea</name>
    <dbReference type="NCBI Taxonomy" id="301375"/>
    <lineage>
        <taxon>Archaea</taxon>
        <taxon>Methanobacteriati</taxon>
        <taxon>Methanobacteriota</taxon>
        <taxon>Stenosarchaea group</taxon>
        <taxon>Methanomicrobia</taxon>
        <taxon>Methanotrichales</taxon>
        <taxon>Methanotrichaceae</taxon>
        <taxon>Methanothrix</taxon>
    </lineage>
</organism>
<dbReference type="SUPFAM" id="SSF52490">
    <property type="entry name" value="Tubulin nucleotide-binding domain-like"/>
    <property type="match status" value="1"/>
</dbReference>